<evidence type="ECO:0000256" key="3">
    <source>
        <dbReference type="ARBA" id="ARBA00022989"/>
    </source>
</evidence>
<organism evidence="7 8">
    <name type="scientific">Lentzea aerocolonigenes</name>
    <name type="common">Lechevalieria aerocolonigenes</name>
    <name type="synonym">Saccharothrix aerocolonigenes</name>
    <dbReference type="NCBI Taxonomy" id="68170"/>
    <lineage>
        <taxon>Bacteria</taxon>
        <taxon>Bacillati</taxon>
        <taxon>Actinomycetota</taxon>
        <taxon>Actinomycetes</taxon>
        <taxon>Pseudonocardiales</taxon>
        <taxon>Pseudonocardiaceae</taxon>
        <taxon>Lentzea</taxon>
    </lineage>
</organism>
<keyword evidence="3 5" id="KW-1133">Transmembrane helix</keyword>
<keyword evidence="5" id="KW-0813">Transport</keyword>
<comment type="subcellular location">
    <subcellularLocation>
        <location evidence="5">Cell membrane</location>
        <topology evidence="5">Multi-pass membrane protein</topology>
    </subcellularLocation>
    <subcellularLocation>
        <location evidence="1">Membrane</location>
        <topology evidence="1">Multi-pass membrane protein</topology>
    </subcellularLocation>
</comment>
<comment type="similarity">
    <text evidence="5">Belongs to the binding-protein-dependent transport system permease family.</text>
</comment>
<dbReference type="InterPro" id="IPR000515">
    <property type="entry name" value="MetI-like"/>
</dbReference>
<feature type="domain" description="ABC transmembrane type-1" evidence="6">
    <location>
        <begin position="103"/>
        <end position="318"/>
    </location>
</feature>
<evidence type="ECO:0000256" key="1">
    <source>
        <dbReference type="ARBA" id="ARBA00004141"/>
    </source>
</evidence>
<dbReference type="GO" id="GO:0005886">
    <property type="term" value="C:plasma membrane"/>
    <property type="evidence" value="ECO:0007669"/>
    <property type="project" value="UniProtKB-SubCell"/>
</dbReference>
<feature type="transmembrane region" description="Helical" evidence="5">
    <location>
        <begin position="295"/>
        <end position="318"/>
    </location>
</feature>
<reference evidence="7 8" key="1">
    <citation type="submission" date="2015-02" db="EMBL/GenBank/DDBJ databases">
        <authorList>
            <person name="Ju K.-S."/>
            <person name="Doroghazi J.R."/>
            <person name="Metcalf W."/>
        </authorList>
    </citation>
    <scope>NUCLEOTIDE SEQUENCE [LARGE SCALE GENOMIC DNA]</scope>
    <source>
        <strain evidence="7 8">NRRL B-16140</strain>
    </source>
</reference>
<dbReference type="GO" id="GO:0055085">
    <property type="term" value="P:transmembrane transport"/>
    <property type="evidence" value="ECO:0007669"/>
    <property type="project" value="InterPro"/>
</dbReference>
<dbReference type="OrthoDB" id="9778910at2"/>
<feature type="transmembrane region" description="Helical" evidence="5">
    <location>
        <begin position="191"/>
        <end position="212"/>
    </location>
</feature>
<feature type="transmembrane region" description="Helical" evidence="5">
    <location>
        <begin position="105"/>
        <end position="130"/>
    </location>
</feature>
<evidence type="ECO:0000259" key="6">
    <source>
        <dbReference type="PROSITE" id="PS50928"/>
    </source>
</evidence>
<comment type="caution">
    <text evidence="7">The sequence shown here is derived from an EMBL/GenBank/DDBJ whole genome shotgun (WGS) entry which is preliminary data.</text>
</comment>
<evidence type="ECO:0000256" key="5">
    <source>
        <dbReference type="RuleBase" id="RU363032"/>
    </source>
</evidence>
<dbReference type="Proteomes" id="UP000033393">
    <property type="component" value="Unassembled WGS sequence"/>
</dbReference>
<feature type="transmembrane region" description="Helical" evidence="5">
    <location>
        <begin position="9"/>
        <end position="29"/>
    </location>
</feature>
<dbReference type="STRING" id="68170.GCA_000974445_06870"/>
<keyword evidence="4 5" id="KW-0472">Membrane</keyword>
<sequence length="332" mass="35397">MNYYLRKAAFYLAALWAAVTLNFVIPRMLPGNPVDILMAKLQQRGGTVDPAARKAYETLLGTGGDGSVVQEYLSYLGNLLRGELGVSVSAFPAKVSDVIADSLPWTIVLVGLSTLLSFLLGVGLGALVGWKRGTWLDSLVPATTVLSAVPYFWLALILVALLSTSLGWFPLNGGYDVVLDPGWDGEFLGSAIYHGILPALTIVISSIGGWLLGMRNMMVSAMSEDYVLTARAKGLKNSRIMIRYAARNAVLPSVAGFAISLGFVVSGSIVTELVFSYPGIGSKLLQAVQNNDYALMQGIFLVITIAVLGANLAVDLLYGLIDARTRDRSAVS</sequence>
<evidence type="ECO:0000313" key="7">
    <source>
        <dbReference type="EMBL" id="KJK37907.1"/>
    </source>
</evidence>
<dbReference type="PATRIC" id="fig|68170.10.peg.1219"/>
<dbReference type="CDD" id="cd06261">
    <property type="entry name" value="TM_PBP2"/>
    <property type="match status" value="1"/>
</dbReference>
<proteinExistence type="inferred from homology"/>
<evidence type="ECO:0000256" key="2">
    <source>
        <dbReference type="ARBA" id="ARBA00022692"/>
    </source>
</evidence>
<dbReference type="Pfam" id="PF00528">
    <property type="entry name" value="BPD_transp_1"/>
    <property type="match status" value="1"/>
</dbReference>
<keyword evidence="8" id="KW-1185">Reference proteome</keyword>
<dbReference type="EMBL" id="JYJG01000416">
    <property type="protein sequence ID" value="KJK37907.1"/>
    <property type="molecule type" value="Genomic_DNA"/>
</dbReference>
<dbReference type="PANTHER" id="PTHR43376:SF1">
    <property type="entry name" value="OLIGOPEPTIDE TRANSPORT SYSTEM PERMEASE PROTEIN"/>
    <property type="match status" value="1"/>
</dbReference>
<dbReference type="InterPro" id="IPR035906">
    <property type="entry name" value="MetI-like_sf"/>
</dbReference>
<feature type="transmembrane region" description="Helical" evidence="5">
    <location>
        <begin position="151"/>
        <end position="171"/>
    </location>
</feature>
<evidence type="ECO:0000256" key="4">
    <source>
        <dbReference type="ARBA" id="ARBA00023136"/>
    </source>
</evidence>
<dbReference type="PROSITE" id="PS50928">
    <property type="entry name" value="ABC_TM1"/>
    <property type="match status" value="1"/>
</dbReference>
<dbReference type="SUPFAM" id="SSF161098">
    <property type="entry name" value="MetI-like"/>
    <property type="match status" value="1"/>
</dbReference>
<keyword evidence="2 5" id="KW-0812">Transmembrane</keyword>
<evidence type="ECO:0000313" key="8">
    <source>
        <dbReference type="Proteomes" id="UP000033393"/>
    </source>
</evidence>
<name>A0A0F0GI22_LENAE</name>
<feature type="transmembrane region" description="Helical" evidence="5">
    <location>
        <begin position="249"/>
        <end position="275"/>
    </location>
</feature>
<dbReference type="RefSeq" id="WP_045317292.1">
    <property type="nucleotide sequence ID" value="NZ_JYJG01000416.1"/>
</dbReference>
<dbReference type="AlphaFoldDB" id="A0A0F0GI22"/>
<dbReference type="Gene3D" id="1.10.3720.10">
    <property type="entry name" value="MetI-like"/>
    <property type="match status" value="1"/>
</dbReference>
<dbReference type="PANTHER" id="PTHR43376">
    <property type="entry name" value="OLIGOPEPTIDE TRANSPORT SYSTEM PERMEASE PROTEIN"/>
    <property type="match status" value="1"/>
</dbReference>
<protein>
    <submittedName>
        <fullName evidence="7">Peptide ABC transporter permease</fullName>
    </submittedName>
</protein>
<gene>
    <name evidence="7" type="ORF">UK23_41445</name>
</gene>
<accession>A0A0F0GI22</accession>